<comment type="caution">
    <text evidence="2">The sequence shown here is derived from an EMBL/GenBank/DDBJ whole genome shotgun (WGS) entry which is preliminary data.</text>
</comment>
<dbReference type="Proteomes" id="UP000321485">
    <property type="component" value="Unassembled WGS sequence"/>
</dbReference>
<organism evidence="2 3">
    <name type="scientific">Acidovorax delafieldii</name>
    <name type="common">Pseudomonas delafieldii</name>
    <dbReference type="NCBI Taxonomy" id="47920"/>
    <lineage>
        <taxon>Bacteria</taxon>
        <taxon>Pseudomonadati</taxon>
        <taxon>Pseudomonadota</taxon>
        <taxon>Betaproteobacteria</taxon>
        <taxon>Burkholderiales</taxon>
        <taxon>Comamonadaceae</taxon>
        <taxon>Acidovorax</taxon>
    </lineage>
</organism>
<keyword evidence="1" id="KW-0732">Signal</keyword>
<accession>A0A561XUL5</accession>
<dbReference type="GeneID" id="51110740"/>
<sequence length="200" mass="20734">MSHPLSRPRRAFTSIAALATIGLALAAHAQAFTLSSPDFAADGTLPQRFEFKGFGCAGENQSPALRWNGAPAGMQSFAVTAYDPDAPTGSGWWHWSVVNIPASVTELQPDAGAAGGAKLPAGASHVRIDYGVAAWGGACPPEGDAPHRYIFTVHALKVPRLDLPADATAALAGYMINANSLGKATLTARYGRPAAQGKQQ</sequence>
<feature type="signal peptide" evidence="1">
    <location>
        <begin position="1"/>
        <end position="29"/>
    </location>
</feature>
<dbReference type="InterPro" id="IPR036610">
    <property type="entry name" value="PEBP-like_sf"/>
</dbReference>
<dbReference type="NCBIfam" id="TIGR00481">
    <property type="entry name" value="YbhB/YbcL family Raf kinase inhibitor-like protein"/>
    <property type="match status" value="1"/>
</dbReference>
<evidence type="ECO:0000313" key="3">
    <source>
        <dbReference type="Proteomes" id="UP000321485"/>
    </source>
</evidence>
<evidence type="ECO:0000256" key="1">
    <source>
        <dbReference type="SAM" id="SignalP"/>
    </source>
</evidence>
<proteinExistence type="predicted"/>
<dbReference type="RefSeq" id="WP_146870556.1">
    <property type="nucleotide sequence ID" value="NZ_VJWE01000011.1"/>
</dbReference>
<dbReference type="Gene3D" id="3.90.280.10">
    <property type="entry name" value="PEBP-like"/>
    <property type="match status" value="1"/>
</dbReference>
<dbReference type="InterPro" id="IPR008914">
    <property type="entry name" value="PEBP"/>
</dbReference>
<protein>
    <recommendedName>
        <fullName evidence="4">PBP family phospholipid-binding protein</fullName>
    </recommendedName>
</protein>
<reference evidence="2 3" key="1">
    <citation type="journal article" date="2015" name="Stand. Genomic Sci.">
        <title>Genomic Encyclopedia of Bacterial and Archaeal Type Strains, Phase III: the genomes of soil and plant-associated and newly described type strains.</title>
        <authorList>
            <person name="Whitman W.B."/>
            <person name="Woyke T."/>
            <person name="Klenk H.P."/>
            <person name="Zhou Y."/>
            <person name="Lilburn T.G."/>
            <person name="Beck B.J."/>
            <person name="De Vos P."/>
            <person name="Vandamme P."/>
            <person name="Eisen J.A."/>
            <person name="Garrity G."/>
            <person name="Hugenholtz P."/>
            <person name="Kyrpides N.C."/>
        </authorList>
    </citation>
    <scope>NUCLEOTIDE SEQUENCE [LARGE SCALE GENOMIC DNA]</scope>
    <source>
        <strain evidence="2 3">DSM 64</strain>
    </source>
</reference>
<evidence type="ECO:0000313" key="2">
    <source>
        <dbReference type="EMBL" id="TWG39800.1"/>
    </source>
</evidence>
<dbReference type="AlphaFoldDB" id="A0A561XUL5"/>
<dbReference type="InterPro" id="IPR005247">
    <property type="entry name" value="YbhB_YbcL/LppC-like"/>
</dbReference>
<dbReference type="SUPFAM" id="SSF49777">
    <property type="entry name" value="PEBP-like"/>
    <property type="match status" value="1"/>
</dbReference>
<gene>
    <name evidence="2" type="ORF">ATF69_1672</name>
</gene>
<feature type="chain" id="PRO_5021939891" description="PBP family phospholipid-binding protein" evidence="1">
    <location>
        <begin position="30"/>
        <end position="200"/>
    </location>
</feature>
<dbReference type="PROSITE" id="PS51318">
    <property type="entry name" value="TAT"/>
    <property type="match status" value="1"/>
</dbReference>
<dbReference type="CDD" id="cd00865">
    <property type="entry name" value="PEBP_bact_arch"/>
    <property type="match status" value="1"/>
</dbReference>
<dbReference type="InterPro" id="IPR006311">
    <property type="entry name" value="TAT_signal"/>
</dbReference>
<dbReference type="PANTHER" id="PTHR30289">
    <property type="entry name" value="UNCHARACTERIZED PROTEIN YBCL-RELATED"/>
    <property type="match status" value="1"/>
</dbReference>
<name>A0A561XUL5_ACIDE</name>
<dbReference type="PANTHER" id="PTHR30289:SF1">
    <property type="entry name" value="PEBP (PHOSPHATIDYLETHANOLAMINE-BINDING PROTEIN) FAMILY PROTEIN"/>
    <property type="match status" value="1"/>
</dbReference>
<dbReference type="Pfam" id="PF01161">
    <property type="entry name" value="PBP"/>
    <property type="match status" value="1"/>
</dbReference>
<dbReference type="EMBL" id="VJWE01000011">
    <property type="protein sequence ID" value="TWG39800.1"/>
    <property type="molecule type" value="Genomic_DNA"/>
</dbReference>
<evidence type="ECO:0008006" key="4">
    <source>
        <dbReference type="Google" id="ProtNLM"/>
    </source>
</evidence>